<reference evidence="15" key="1">
    <citation type="submission" date="2016-04" db="UniProtKB">
        <authorList>
            <consortium name="WormBaseParasite"/>
        </authorList>
    </citation>
    <scope>IDENTIFICATION</scope>
</reference>
<keyword evidence="8" id="KW-0804">Transcription</keyword>
<comment type="similarity">
    <text evidence="2">Belongs to the nuclear hormone receptor family.</text>
</comment>
<feature type="region of interest" description="Disordered" evidence="11">
    <location>
        <begin position="155"/>
        <end position="177"/>
    </location>
</feature>
<feature type="region of interest" description="Disordered" evidence="11">
    <location>
        <begin position="119"/>
        <end position="138"/>
    </location>
</feature>
<dbReference type="WBParaSite" id="HPLM_0000409301-mRNA-1">
    <property type="protein sequence ID" value="HPLM_0000409301-mRNA-1"/>
    <property type="gene ID" value="HPLM_0000409301"/>
</dbReference>
<evidence type="ECO:0000313" key="15">
    <source>
        <dbReference type="WBParaSite" id="HPLM_0000409301-mRNA-1"/>
    </source>
</evidence>
<keyword evidence="10" id="KW-0539">Nucleus</keyword>
<keyword evidence="5" id="KW-0862">Zinc</keyword>
<dbReference type="GO" id="GO:0008270">
    <property type="term" value="F:zinc ion binding"/>
    <property type="evidence" value="ECO:0007669"/>
    <property type="project" value="UniProtKB-KW"/>
</dbReference>
<dbReference type="GO" id="GO:0005634">
    <property type="term" value="C:nucleus"/>
    <property type="evidence" value="ECO:0007669"/>
    <property type="project" value="UniProtKB-SubCell"/>
</dbReference>
<dbReference type="Proteomes" id="UP000268014">
    <property type="component" value="Unassembled WGS sequence"/>
</dbReference>
<evidence type="ECO:0000256" key="10">
    <source>
        <dbReference type="ARBA" id="ARBA00023242"/>
    </source>
</evidence>
<sequence>MEGRVVGLRSIFQGALFRTNSLAETTLSTSSFSKLSPESPLAGSSPTMSCAVCGDVSSGKHYGILACNGCSGFFKRSVRRRLIYRCHAGTGNCVVDKAHRNQCQACRLKKCLRKGMNKDAVQNERQPRNTATIRPATDMDHRHFLREHIGTVSVVSSHPELPPREESPLSTAGAGRTGKDKVSFIVPTLIDTHSESFAPTLNHTHFESIEDDSEKLLIYRKISLLK</sequence>
<keyword evidence="6" id="KW-0805">Transcription regulation</keyword>
<keyword evidence="14" id="KW-1185">Reference proteome</keyword>
<dbReference type="OrthoDB" id="5771769at2759"/>
<keyword evidence="4" id="KW-0863">Zinc-finger</keyword>
<feature type="domain" description="Nuclear receptor" evidence="12">
    <location>
        <begin position="47"/>
        <end position="123"/>
    </location>
</feature>
<dbReference type="PANTHER" id="PTHR24083">
    <property type="entry name" value="NUCLEAR HORMONE RECEPTOR"/>
    <property type="match status" value="1"/>
</dbReference>
<dbReference type="PROSITE" id="PS51030">
    <property type="entry name" value="NUCLEAR_REC_DBD_2"/>
    <property type="match status" value="1"/>
</dbReference>
<accession>A0A158QK77</accession>
<dbReference type="CDD" id="cd06970">
    <property type="entry name" value="NR_DBD_PNR"/>
    <property type="match status" value="1"/>
</dbReference>
<dbReference type="PROSITE" id="PS00031">
    <property type="entry name" value="NUCLEAR_REC_DBD_1"/>
    <property type="match status" value="1"/>
</dbReference>
<dbReference type="Pfam" id="PF00105">
    <property type="entry name" value="zf-C4"/>
    <property type="match status" value="1"/>
</dbReference>
<gene>
    <name evidence="13" type="ORF">HPLM_LOCUS4085</name>
</gene>
<proteinExistence type="inferred from homology"/>
<evidence type="ECO:0000256" key="1">
    <source>
        <dbReference type="ARBA" id="ARBA00004123"/>
    </source>
</evidence>
<dbReference type="InterPro" id="IPR013088">
    <property type="entry name" value="Znf_NHR/GATA"/>
</dbReference>
<evidence type="ECO:0000256" key="7">
    <source>
        <dbReference type="ARBA" id="ARBA00023125"/>
    </source>
</evidence>
<evidence type="ECO:0000259" key="12">
    <source>
        <dbReference type="PROSITE" id="PS51030"/>
    </source>
</evidence>
<keyword evidence="9" id="KW-0675">Receptor</keyword>
<evidence type="ECO:0000256" key="8">
    <source>
        <dbReference type="ARBA" id="ARBA00023163"/>
    </source>
</evidence>
<dbReference type="Gene3D" id="3.30.50.10">
    <property type="entry name" value="Erythroid Transcription Factor GATA-1, subunit A"/>
    <property type="match status" value="1"/>
</dbReference>
<evidence type="ECO:0000256" key="4">
    <source>
        <dbReference type="ARBA" id="ARBA00022771"/>
    </source>
</evidence>
<dbReference type="InterPro" id="IPR001628">
    <property type="entry name" value="Znf_hrmn_rcpt"/>
</dbReference>
<dbReference type="EMBL" id="UZAF01016172">
    <property type="protein sequence ID" value="VDO22371.1"/>
    <property type="molecule type" value="Genomic_DNA"/>
</dbReference>
<evidence type="ECO:0000256" key="11">
    <source>
        <dbReference type="SAM" id="MobiDB-lite"/>
    </source>
</evidence>
<dbReference type="STRING" id="6290.A0A158QK77"/>
<evidence type="ECO:0000256" key="9">
    <source>
        <dbReference type="ARBA" id="ARBA00023170"/>
    </source>
</evidence>
<dbReference type="GO" id="GO:0045944">
    <property type="term" value="P:positive regulation of transcription by RNA polymerase II"/>
    <property type="evidence" value="ECO:0007669"/>
    <property type="project" value="UniProtKB-ARBA"/>
</dbReference>
<dbReference type="GO" id="GO:0043565">
    <property type="term" value="F:sequence-specific DNA binding"/>
    <property type="evidence" value="ECO:0007669"/>
    <property type="project" value="InterPro"/>
</dbReference>
<comment type="subcellular location">
    <subcellularLocation>
        <location evidence="1">Nucleus</location>
    </subcellularLocation>
</comment>
<evidence type="ECO:0000256" key="5">
    <source>
        <dbReference type="ARBA" id="ARBA00022833"/>
    </source>
</evidence>
<dbReference type="FunFam" id="3.30.50.10:FF:000028">
    <property type="entry name" value="Nuclear receptor subfamily 2, group E, member 3"/>
    <property type="match status" value="1"/>
</dbReference>
<dbReference type="PRINTS" id="PR00047">
    <property type="entry name" value="STROIDFINGER"/>
</dbReference>
<evidence type="ECO:0000313" key="13">
    <source>
        <dbReference type="EMBL" id="VDO22371.1"/>
    </source>
</evidence>
<dbReference type="AlphaFoldDB" id="A0A158QK77"/>
<evidence type="ECO:0000256" key="2">
    <source>
        <dbReference type="ARBA" id="ARBA00005993"/>
    </source>
</evidence>
<protein>
    <submittedName>
        <fullName evidence="15">Nuclear receptor domain-containing protein</fullName>
    </submittedName>
</protein>
<keyword evidence="7" id="KW-0238">DNA-binding</keyword>
<name>A0A158QK77_HAEPC</name>
<evidence type="ECO:0000256" key="3">
    <source>
        <dbReference type="ARBA" id="ARBA00022723"/>
    </source>
</evidence>
<organism evidence="15">
    <name type="scientific">Haemonchus placei</name>
    <name type="common">Barber's pole worm</name>
    <dbReference type="NCBI Taxonomy" id="6290"/>
    <lineage>
        <taxon>Eukaryota</taxon>
        <taxon>Metazoa</taxon>
        <taxon>Ecdysozoa</taxon>
        <taxon>Nematoda</taxon>
        <taxon>Chromadorea</taxon>
        <taxon>Rhabditida</taxon>
        <taxon>Rhabditina</taxon>
        <taxon>Rhabditomorpha</taxon>
        <taxon>Strongyloidea</taxon>
        <taxon>Trichostrongylidae</taxon>
        <taxon>Haemonchus</taxon>
    </lineage>
</organism>
<dbReference type="SUPFAM" id="SSF57716">
    <property type="entry name" value="Glucocorticoid receptor-like (DNA-binding domain)"/>
    <property type="match status" value="1"/>
</dbReference>
<reference evidence="13 14" key="2">
    <citation type="submission" date="2018-11" db="EMBL/GenBank/DDBJ databases">
        <authorList>
            <consortium name="Pathogen Informatics"/>
        </authorList>
    </citation>
    <scope>NUCLEOTIDE SEQUENCE [LARGE SCALE GENOMIC DNA]</scope>
    <source>
        <strain evidence="13 14">MHpl1</strain>
    </source>
</reference>
<dbReference type="SMART" id="SM00399">
    <property type="entry name" value="ZnF_C4"/>
    <property type="match status" value="1"/>
</dbReference>
<dbReference type="GO" id="GO:0003700">
    <property type="term" value="F:DNA-binding transcription factor activity"/>
    <property type="evidence" value="ECO:0007669"/>
    <property type="project" value="InterPro"/>
</dbReference>
<dbReference type="InterPro" id="IPR050274">
    <property type="entry name" value="Nuclear_hormone_rcpt_NR2"/>
</dbReference>
<evidence type="ECO:0000313" key="14">
    <source>
        <dbReference type="Proteomes" id="UP000268014"/>
    </source>
</evidence>
<evidence type="ECO:0000256" key="6">
    <source>
        <dbReference type="ARBA" id="ARBA00023015"/>
    </source>
</evidence>
<keyword evidence="3" id="KW-0479">Metal-binding</keyword>